<reference evidence="2 3" key="1">
    <citation type="journal article" date="2011" name="J. Bacteriol.">
        <title>Complete genome sequence of Burkholderia rhizoxinica, an endosymbiont of Rhizopus microsporus.</title>
        <authorList>
            <person name="Lackner G."/>
            <person name="Moebius N."/>
            <person name="Partida-Martinez L."/>
            <person name="Hertweck C."/>
        </authorList>
    </citation>
    <scope>NUCLEOTIDE SEQUENCE [LARGE SCALE GENOMIC DNA]</scope>
    <source>
        <strain evidence="3">DSM 19002 / CIP 109453 / HKI 454</strain>
    </source>
</reference>
<sequence>MNCAGRELFTKIADILGFVKKKGQSDENRFGDLTRAIETIAEHGRNQAEQIEVLHARLEQLNADVTREHNAHALTTSTTGLLTSHRCKASRRPTLPAPMCAHN</sequence>
<evidence type="ECO:0000313" key="3">
    <source>
        <dbReference type="Proteomes" id="UP000007437"/>
    </source>
</evidence>
<protein>
    <submittedName>
        <fullName evidence="2">Uncharacterized protein</fullName>
    </submittedName>
</protein>
<dbReference type="Proteomes" id="UP000007437">
    <property type="component" value="Chromosome"/>
</dbReference>
<dbReference type="KEGG" id="brh:RBRH_01519"/>
<organism evidence="2 3">
    <name type="scientific">Mycetohabitans rhizoxinica (strain DSM 19002 / CIP 109453 / HKI 454)</name>
    <name type="common">Paraburkholderia rhizoxinica</name>
    <dbReference type="NCBI Taxonomy" id="882378"/>
    <lineage>
        <taxon>Bacteria</taxon>
        <taxon>Pseudomonadati</taxon>
        <taxon>Pseudomonadota</taxon>
        <taxon>Betaproteobacteria</taxon>
        <taxon>Burkholderiales</taxon>
        <taxon>Burkholderiaceae</taxon>
        <taxon>Mycetohabitans</taxon>
    </lineage>
</organism>
<dbReference type="EMBL" id="FR687359">
    <property type="protein sequence ID" value="CBW75565.1"/>
    <property type="molecule type" value="Genomic_DNA"/>
</dbReference>
<dbReference type="AlphaFoldDB" id="E5ASI3"/>
<evidence type="ECO:0000313" key="2">
    <source>
        <dbReference type="EMBL" id="CBW75565.1"/>
    </source>
</evidence>
<proteinExistence type="predicted"/>
<gene>
    <name evidence="2" type="ordered locus">RBRH_01519</name>
</gene>
<dbReference type="STRING" id="882378.RBRH_01519"/>
<feature type="region of interest" description="Disordered" evidence="1">
    <location>
        <begin position="74"/>
        <end position="103"/>
    </location>
</feature>
<feature type="compositionally biased region" description="Low complexity" evidence="1">
    <location>
        <begin position="74"/>
        <end position="84"/>
    </location>
</feature>
<name>E5ASI3_MYCRK</name>
<dbReference type="HOGENOM" id="CLU_2258493_0_0_4"/>
<evidence type="ECO:0000256" key="1">
    <source>
        <dbReference type="SAM" id="MobiDB-lite"/>
    </source>
</evidence>
<accession>E5ASI3</accession>